<feature type="domain" description="Ribonucleotide reductase large subunit N-terminal" evidence="15">
    <location>
        <begin position="33"/>
        <end position="112"/>
    </location>
</feature>
<feature type="compositionally biased region" description="Polar residues" evidence="14">
    <location>
        <begin position="910"/>
        <end position="920"/>
    </location>
</feature>
<dbReference type="SUPFAM" id="SSF48168">
    <property type="entry name" value="R1 subunit of ribonucleotide reductase, N-terminal domain"/>
    <property type="match status" value="1"/>
</dbReference>
<dbReference type="CDD" id="cd02888">
    <property type="entry name" value="RNR_II_dimer"/>
    <property type="match status" value="1"/>
</dbReference>
<dbReference type="EMBL" id="CP104395">
    <property type="protein sequence ID" value="WEL19551.1"/>
    <property type="molecule type" value="Genomic_DNA"/>
</dbReference>
<comment type="catalytic activity">
    <reaction evidence="12 13">
        <text>a 2'-deoxyribonucleoside 5'-diphosphate + [thioredoxin]-disulfide + H2O = a ribonucleoside 5'-diphosphate + [thioredoxin]-dithiol</text>
        <dbReference type="Rhea" id="RHEA:23252"/>
        <dbReference type="Rhea" id="RHEA-COMP:10698"/>
        <dbReference type="Rhea" id="RHEA-COMP:10700"/>
        <dbReference type="ChEBI" id="CHEBI:15377"/>
        <dbReference type="ChEBI" id="CHEBI:29950"/>
        <dbReference type="ChEBI" id="CHEBI:50058"/>
        <dbReference type="ChEBI" id="CHEBI:57930"/>
        <dbReference type="ChEBI" id="CHEBI:73316"/>
        <dbReference type="EC" id="1.17.4.1"/>
    </reaction>
</comment>
<dbReference type="Gene3D" id="3.20.70.20">
    <property type="match status" value="1"/>
</dbReference>
<evidence type="ECO:0000256" key="14">
    <source>
        <dbReference type="SAM" id="MobiDB-lite"/>
    </source>
</evidence>
<dbReference type="Pfam" id="PF00317">
    <property type="entry name" value="Ribonuc_red_lgN"/>
    <property type="match status" value="1"/>
</dbReference>
<dbReference type="NCBIfam" id="TIGR02504">
    <property type="entry name" value="NrdJ_Z"/>
    <property type="match status" value="1"/>
</dbReference>
<evidence type="ECO:0000313" key="19">
    <source>
        <dbReference type="Proteomes" id="UP001218034"/>
    </source>
</evidence>
<evidence type="ECO:0000256" key="3">
    <source>
        <dbReference type="ARBA" id="ARBA00012274"/>
    </source>
</evidence>
<organism evidence="18 19">
    <name type="scientific">Candidatus Nanohalococcus occultus</name>
    <dbReference type="NCBI Taxonomy" id="2978047"/>
    <lineage>
        <taxon>Archaea</taxon>
        <taxon>Candidatus Nanohalarchaeota</taxon>
        <taxon>Candidatus Nanohalarchaeota incertae sedis</taxon>
        <taxon>Candidatus Nanohalococcus</taxon>
    </lineage>
</organism>
<dbReference type="RefSeq" id="WP_347721391.1">
    <property type="nucleotide sequence ID" value="NZ_CP104395.1"/>
</dbReference>
<protein>
    <recommendedName>
        <fullName evidence="4 13">Vitamin B12-dependent ribonucleotide reductase</fullName>
        <ecNumber evidence="3 13">1.17.4.1</ecNumber>
    </recommendedName>
</protein>
<feature type="region of interest" description="Disordered" evidence="14">
    <location>
        <begin position="905"/>
        <end position="948"/>
    </location>
</feature>
<dbReference type="InterPro" id="IPR013344">
    <property type="entry name" value="RNR_NrdJ/NrdZ"/>
</dbReference>
<dbReference type="InterPro" id="IPR024434">
    <property type="entry name" value="TSCPD_dom"/>
</dbReference>
<proteinExistence type="inferred from homology"/>
<evidence type="ECO:0000256" key="10">
    <source>
        <dbReference type="ARBA" id="ARBA00023285"/>
    </source>
</evidence>
<dbReference type="InterPro" id="IPR013509">
    <property type="entry name" value="RNR_lsu_N"/>
</dbReference>
<evidence type="ECO:0000256" key="9">
    <source>
        <dbReference type="ARBA" id="ARBA00023157"/>
    </source>
</evidence>
<dbReference type="GO" id="GO:0004748">
    <property type="term" value="F:ribonucleoside-diphosphate reductase activity, thioredoxin disulfide as acceptor"/>
    <property type="evidence" value="ECO:0007669"/>
    <property type="project" value="UniProtKB-EC"/>
</dbReference>
<feature type="domain" description="Ribonucleotide reductase large subunit C-terminal" evidence="16">
    <location>
        <begin position="116"/>
        <end position="708"/>
    </location>
</feature>
<comment type="cofactor">
    <cofactor evidence="1 13">
        <name>adenosylcob(III)alamin</name>
        <dbReference type="ChEBI" id="CHEBI:18408"/>
    </cofactor>
</comment>
<keyword evidence="9" id="KW-1015">Disulfide bond</keyword>
<evidence type="ECO:0000313" key="18">
    <source>
        <dbReference type="EMBL" id="WEL19551.1"/>
    </source>
</evidence>
<dbReference type="InterPro" id="IPR050862">
    <property type="entry name" value="RdRp_reductase_class-2"/>
</dbReference>
<sequence length="975" mass="109346">MVETQTTEESVETENQFELPVKRTTGETVEERLTENAYERILPARYLLKDEDGNVVETPEEMFERVAKNVAQPDKEYDDVDFEDAWKEFFELMTHQKFMPNSPTLMNAGAPLQQLSACFVVHPQDDMDSIFNKVHDAAKIFQSGGGMGYPFHLMRPKGDTVSSTGGIASGPLSFQQVFDTMCGTIKQGGKRRGAQMGIMRVDHPDVLRFIVSKRKEGNLSNFNISVGLTEEFMEAVKNNDTYKLINPRTDEPFEVPKETAQFYNSDEEWYPQAAGSDQGKDDNFWRDHASSFGEEIDEFDIDLTPGEEMELPARFIWETLIDGAWRNGEPGLFMYDETNDKHSFDVEKHPEHRIEATNPCGEQPLENYEACNLGHVNLSLMVEDKGDGAALQFHDWKQDNGVTYETDEELDQAMRNYMQKALKMDELERVAKVGTRFLDNVVTMSDFPLEEIEEKVSSLRKVGLGLMGFHQMLIQLGVRYGSEESQAAAREIQRLLTKFSIEESHRLAEVRGEFSEWEKSKWANPTEHAEWFKAYTGGYDPEEFEDGLKLRNHNTVTIAPTGTTSMIGNTSGGCEPIYQLAYFKNVAKDIQGEDMLVEFDDYFLKALEANDVDVEKVKAEVEELMENNEWDGVHSLPDSVLPPAMKEVFITSDRVKAKEHVDIQAAFQKFNHSGISKTCNFPHEATKEDVREAYMRAYDKGIKGMTVYRDGTRDVQVMQTNKENTLTDMDKVDALAEIASEYESKQELLQSEELKEALGVEGQVKVVSEDEDLSTEVTQEGVEADSEGNGGHTSMSDDKGVRKRPKSITGTTQEIETAYGDLYVTINEDEHGPFEVFSQIGKAGGYTQSFTEGLSRMVSLALRSGAGADQVIKQLDDIRSPQIAWDSGEQIHSVPDAIAEAFKRHRNGGNAPQQTVDNYDTSSESKTAGKTETEKTADAADIVAEGGNPECPECGGMLELSEGCQKCPSCGWSKC</sequence>
<evidence type="ECO:0000256" key="12">
    <source>
        <dbReference type="ARBA" id="ARBA00047754"/>
    </source>
</evidence>
<evidence type="ECO:0000256" key="11">
    <source>
        <dbReference type="ARBA" id="ARBA00025437"/>
    </source>
</evidence>
<accession>A0ABY8CIP6</accession>
<dbReference type="InterPro" id="IPR000788">
    <property type="entry name" value="RNR_lg_C"/>
</dbReference>
<comment type="function">
    <text evidence="11 13">Catalyzes the reduction of ribonucleotides to deoxyribonucleotides. May function to provide a pool of deoxyribonucleotide precursors for DNA repair during oxygen limitation and/or for immediate growth after restoration of oxygen.</text>
</comment>
<dbReference type="EC" id="1.17.4.1" evidence="3 13"/>
<dbReference type="InterPro" id="IPR008926">
    <property type="entry name" value="RNR_R1-su_N"/>
</dbReference>
<dbReference type="PANTHER" id="PTHR43371">
    <property type="entry name" value="VITAMIN B12-DEPENDENT RIBONUCLEOTIDE REDUCTASE"/>
    <property type="match status" value="1"/>
</dbReference>
<dbReference type="GeneID" id="90589970"/>
<gene>
    <name evidence="18" type="primary">nrdA</name>
    <name evidence="18" type="ORF">SVXNc_0533</name>
</gene>
<keyword evidence="7 13" id="KW-0547">Nucleotide-binding</keyword>
<evidence type="ECO:0000259" key="15">
    <source>
        <dbReference type="Pfam" id="PF00317"/>
    </source>
</evidence>
<dbReference type="SUPFAM" id="SSF51998">
    <property type="entry name" value="PFL-like glycyl radical enzymes"/>
    <property type="match status" value="1"/>
</dbReference>
<evidence type="ECO:0000256" key="7">
    <source>
        <dbReference type="ARBA" id="ARBA00022741"/>
    </source>
</evidence>
<evidence type="ECO:0000256" key="4">
    <source>
        <dbReference type="ARBA" id="ARBA00014409"/>
    </source>
</evidence>
<evidence type="ECO:0000256" key="1">
    <source>
        <dbReference type="ARBA" id="ARBA00001922"/>
    </source>
</evidence>
<feature type="compositionally biased region" description="Basic and acidic residues" evidence="14">
    <location>
        <begin position="927"/>
        <end position="938"/>
    </location>
</feature>
<feature type="region of interest" description="Disordered" evidence="14">
    <location>
        <begin position="770"/>
        <end position="810"/>
    </location>
</feature>
<feature type="domain" description="TSCPD" evidence="17">
    <location>
        <begin position="804"/>
        <end position="905"/>
    </location>
</feature>
<evidence type="ECO:0000256" key="6">
    <source>
        <dbReference type="ARBA" id="ARBA00022634"/>
    </source>
</evidence>
<evidence type="ECO:0000259" key="17">
    <source>
        <dbReference type="Pfam" id="PF12637"/>
    </source>
</evidence>
<evidence type="ECO:0000259" key="16">
    <source>
        <dbReference type="Pfam" id="PF02867"/>
    </source>
</evidence>
<dbReference type="PRINTS" id="PR01183">
    <property type="entry name" value="RIBORDTASEM1"/>
</dbReference>
<keyword evidence="8 13" id="KW-0560">Oxidoreductase</keyword>
<evidence type="ECO:0000256" key="5">
    <source>
        <dbReference type="ARBA" id="ARBA00022628"/>
    </source>
</evidence>
<comment type="similarity">
    <text evidence="2 13">Belongs to the ribonucleoside diphosphate reductase class-2 family.</text>
</comment>
<evidence type="ECO:0000256" key="2">
    <source>
        <dbReference type="ARBA" id="ARBA00007405"/>
    </source>
</evidence>
<reference evidence="18 19" key="1">
    <citation type="submission" date="2022-09" db="EMBL/GenBank/DDBJ databases">
        <title>Xylan utilization by haloarchaea-nanohaloarchaea associations.</title>
        <authorList>
            <person name="Yakimov M."/>
        </authorList>
    </citation>
    <scope>NUCLEOTIDE SEQUENCE [LARGE SCALE GENOMIC DNA]</scope>
    <source>
        <strain evidence="18 19">SVXNc</strain>
    </source>
</reference>
<dbReference type="Pfam" id="PF02867">
    <property type="entry name" value="Ribonuc_red_lgC"/>
    <property type="match status" value="1"/>
</dbReference>
<name>A0ABY8CIP6_9ARCH</name>
<evidence type="ECO:0000256" key="8">
    <source>
        <dbReference type="ARBA" id="ARBA00023002"/>
    </source>
</evidence>
<keyword evidence="10 13" id="KW-0170">Cobalt</keyword>
<dbReference type="Proteomes" id="UP001218034">
    <property type="component" value="Chromosome"/>
</dbReference>
<dbReference type="Pfam" id="PF12637">
    <property type="entry name" value="TSCPD"/>
    <property type="match status" value="1"/>
</dbReference>
<keyword evidence="6 13" id="KW-0237">DNA synthesis</keyword>
<keyword evidence="5 13" id="KW-0846">Cobalamin</keyword>
<dbReference type="PANTHER" id="PTHR43371:SF1">
    <property type="entry name" value="RIBONUCLEOSIDE-DIPHOSPHATE REDUCTASE"/>
    <property type="match status" value="1"/>
</dbReference>
<keyword evidence="19" id="KW-1185">Reference proteome</keyword>
<evidence type="ECO:0000256" key="13">
    <source>
        <dbReference type="RuleBase" id="RU364064"/>
    </source>
</evidence>